<evidence type="ECO:0000313" key="1">
    <source>
        <dbReference type="EMBL" id="TWB80818.1"/>
    </source>
</evidence>
<evidence type="ECO:0008006" key="3">
    <source>
        <dbReference type="Google" id="ProtNLM"/>
    </source>
</evidence>
<name>A0A560J161_9BRAD</name>
<gene>
    <name evidence="1" type="ORF">FBZ95_10235</name>
</gene>
<proteinExistence type="predicted"/>
<accession>A0A560J161</accession>
<protein>
    <recommendedName>
        <fullName evidence="3">Stress responsive alpha/beta barrel protein</fullName>
    </recommendedName>
</protein>
<dbReference type="SUPFAM" id="SSF54909">
    <property type="entry name" value="Dimeric alpha+beta barrel"/>
    <property type="match status" value="1"/>
</dbReference>
<dbReference type="AlphaFoldDB" id="A0A560J161"/>
<dbReference type="EMBL" id="VITW01000002">
    <property type="protein sequence ID" value="TWB80818.1"/>
    <property type="molecule type" value="Genomic_DNA"/>
</dbReference>
<reference evidence="1 2" key="1">
    <citation type="submission" date="2019-06" db="EMBL/GenBank/DDBJ databases">
        <title>Genomic Encyclopedia of Type Strains, Phase IV (KMG-V): Genome sequencing to study the core and pangenomes of soil and plant-associated prokaryotes.</title>
        <authorList>
            <person name="Whitman W."/>
        </authorList>
    </citation>
    <scope>NUCLEOTIDE SEQUENCE [LARGE SCALE GENOMIC DNA]</scope>
    <source>
        <strain evidence="1 2">BR 10556</strain>
    </source>
</reference>
<evidence type="ECO:0000313" key="2">
    <source>
        <dbReference type="Proteomes" id="UP000315914"/>
    </source>
</evidence>
<keyword evidence="2" id="KW-1185">Reference proteome</keyword>
<comment type="caution">
    <text evidence="1">The sequence shown here is derived from an EMBL/GenBank/DDBJ whole genome shotgun (WGS) entry which is preliminary data.</text>
</comment>
<organism evidence="1 2">
    <name type="scientific">Bradyrhizobium sacchari</name>
    <dbReference type="NCBI Taxonomy" id="1399419"/>
    <lineage>
        <taxon>Bacteria</taxon>
        <taxon>Pseudomonadati</taxon>
        <taxon>Pseudomonadota</taxon>
        <taxon>Alphaproteobacteria</taxon>
        <taxon>Hyphomicrobiales</taxon>
        <taxon>Nitrobacteraceae</taxon>
        <taxon>Bradyrhizobium</taxon>
    </lineage>
</organism>
<dbReference type="Proteomes" id="UP000315914">
    <property type="component" value="Unassembled WGS sequence"/>
</dbReference>
<sequence length="56" mass="6267">MIRHILLFTAKDSTYFDQIIEGRPSILTTIPNAGPLEIGRNRKTDQLGNDIDVKGL</sequence>
<dbReference type="InterPro" id="IPR011008">
    <property type="entry name" value="Dimeric_a/b-barrel"/>
</dbReference>